<dbReference type="Pfam" id="PF10017">
    <property type="entry name" value="Methyltransf_33"/>
    <property type="match status" value="1"/>
</dbReference>
<dbReference type="PIRSF" id="PIRSF018005">
    <property type="entry name" value="UCP018005"/>
    <property type="match status" value="1"/>
</dbReference>
<keyword evidence="2 4" id="KW-0808">Transferase</keyword>
<dbReference type="InterPro" id="IPR029063">
    <property type="entry name" value="SAM-dependent_MTases_sf"/>
</dbReference>
<dbReference type="EC" id="2.1.1.44" evidence="4"/>
<dbReference type="Proteomes" id="UP000721861">
    <property type="component" value="Unassembled WGS sequence"/>
</dbReference>
<dbReference type="PANTHER" id="PTHR43397:SF1">
    <property type="entry name" value="ERGOTHIONEINE BIOSYNTHESIS PROTEIN 1"/>
    <property type="match status" value="1"/>
</dbReference>
<dbReference type="GO" id="GO:0032259">
    <property type="term" value="P:methylation"/>
    <property type="evidence" value="ECO:0007669"/>
    <property type="project" value="UniProtKB-KW"/>
</dbReference>
<organism evidence="4 5">
    <name type="scientific">Carboxylicivirga mesophila</name>
    <dbReference type="NCBI Taxonomy" id="1166478"/>
    <lineage>
        <taxon>Bacteria</taxon>
        <taxon>Pseudomonadati</taxon>
        <taxon>Bacteroidota</taxon>
        <taxon>Bacteroidia</taxon>
        <taxon>Marinilabiliales</taxon>
        <taxon>Marinilabiliaceae</taxon>
        <taxon>Carboxylicivirga</taxon>
    </lineage>
</organism>
<proteinExistence type="predicted"/>
<dbReference type="InterPro" id="IPR019257">
    <property type="entry name" value="MeTrfase_dom"/>
</dbReference>
<dbReference type="Gene3D" id="3.40.50.150">
    <property type="entry name" value="Vaccinia Virus protein VP39"/>
    <property type="match status" value="1"/>
</dbReference>
<evidence type="ECO:0000313" key="4">
    <source>
        <dbReference type="EMBL" id="MBS2212199.1"/>
    </source>
</evidence>
<evidence type="ECO:0000256" key="2">
    <source>
        <dbReference type="ARBA" id="ARBA00022679"/>
    </source>
</evidence>
<evidence type="ECO:0000259" key="3">
    <source>
        <dbReference type="Pfam" id="PF10017"/>
    </source>
</evidence>
<evidence type="ECO:0000256" key="1">
    <source>
        <dbReference type="ARBA" id="ARBA00022603"/>
    </source>
</evidence>
<evidence type="ECO:0000313" key="5">
    <source>
        <dbReference type="Proteomes" id="UP000721861"/>
    </source>
</evidence>
<dbReference type="InterPro" id="IPR051128">
    <property type="entry name" value="EgtD_Methyltrsf_superfamily"/>
</dbReference>
<dbReference type="EMBL" id="JAGUCN010000013">
    <property type="protein sequence ID" value="MBS2212199.1"/>
    <property type="molecule type" value="Genomic_DNA"/>
</dbReference>
<dbReference type="GO" id="GO:0052706">
    <property type="term" value="F:L-histidine N(alpha)-methyltransferase activity"/>
    <property type="evidence" value="ECO:0007669"/>
    <property type="project" value="UniProtKB-EC"/>
</dbReference>
<protein>
    <submittedName>
        <fullName evidence="4">L-histidine N(Alpha)-methyltransferase</fullName>
        <ecNumber evidence="4">2.1.1.44</ecNumber>
    </submittedName>
</protein>
<reference evidence="4 5" key="1">
    <citation type="journal article" date="2014" name="Int. J. Syst. Evol. Microbiol.">
        <title>Carboxylicivirga gen. nov. in the family Marinilabiliaceae with two novel species, Carboxylicivirga mesophila sp. nov. and Carboxylicivirga taeanensis sp. nov., and reclassification of Cytophaga fermentans as Saccharicrinis fermentans gen. nov., comb. nov.</title>
        <authorList>
            <person name="Yang S.H."/>
            <person name="Seo H.S."/>
            <person name="Woo J.H."/>
            <person name="Oh H.M."/>
            <person name="Jang H."/>
            <person name="Lee J.H."/>
            <person name="Kim S.J."/>
            <person name="Kwon K.K."/>
        </authorList>
    </citation>
    <scope>NUCLEOTIDE SEQUENCE [LARGE SCALE GENOMIC DNA]</scope>
    <source>
        <strain evidence="4 5">JCM 18290</strain>
    </source>
</reference>
<keyword evidence="5" id="KW-1185">Reference proteome</keyword>
<feature type="domain" description="Histidine-specific methyltransferase SAM-dependent" evidence="3">
    <location>
        <begin position="29"/>
        <end position="329"/>
    </location>
</feature>
<dbReference type="PANTHER" id="PTHR43397">
    <property type="entry name" value="ERGOTHIONEINE BIOSYNTHESIS PROTEIN 1"/>
    <property type="match status" value="1"/>
</dbReference>
<name>A0ABS5KAZ4_9BACT</name>
<keyword evidence="1 4" id="KW-0489">Methyltransferase</keyword>
<sequence>MNYLDENIIKIGELEIVNYLPKKGIDTARQEIIEGLTASPKYISPKYFYDQAGSELFEAITRLDEYYPTRCEMEILSTLINQLEIDLYDLDIIELGSGDSSKIKTLIGPIPPHILSTINYYPVDISQSAITKSIEDISQLHNFKSITGIVTDFLHSFDYMPRRRHRLFCFLGSTIGNLSPAEANDFMQKIGEVMDGGDALLLGVDMVKDITVVEKAYNDTKGVTAAFNKNILKVVNRHVDASFEVHDFEHWAFYNKDEQRIEMHLKAQKDINVQLRAANQVIQLKKGETIHSENSHKFTENHLEALGHHGGMQVKKVFTDAKGWFSLAYYLKS</sequence>
<accession>A0ABS5KAZ4</accession>
<dbReference type="RefSeq" id="WP_212228703.1">
    <property type="nucleotide sequence ID" value="NZ_JAGUCN010000013.1"/>
</dbReference>
<comment type="caution">
    <text evidence="4">The sequence shown here is derived from an EMBL/GenBank/DDBJ whole genome shotgun (WGS) entry which is preliminary data.</text>
</comment>
<dbReference type="NCBIfam" id="TIGR03438">
    <property type="entry name" value="egtD_ergothio"/>
    <property type="match status" value="1"/>
</dbReference>
<dbReference type="InterPro" id="IPR017804">
    <property type="entry name" value="MeTrfase_EgtD-like"/>
</dbReference>
<gene>
    <name evidence="4" type="primary">egtD</name>
    <name evidence="4" type="ORF">KEM09_12345</name>
</gene>
<dbReference type="InterPro" id="IPR035094">
    <property type="entry name" value="EgtD"/>
</dbReference>